<dbReference type="SMART" id="SM00577">
    <property type="entry name" value="CPDc"/>
    <property type="match status" value="1"/>
</dbReference>
<dbReference type="Pfam" id="PF03031">
    <property type="entry name" value="NIF"/>
    <property type="match status" value="1"/>
</dbReference>
<dbReference type="InterPro" id="IPR036412">
    <property type="entry name" value="HAD-like_sf"/>
</dbReference>
<dbReference type="GO" id="GO:0005744">
    <property type="term" value="C:TIM23 mitochondrial import inner membrane translocase complex"/>
    <property type="evidence" value="ECO:0007669"/>
    <property type="project" value="UniProtKB-UniRule"/>
</dbReference>
<keyword evidence="1" id="KW-0813">Transport</keyword>
<comment type="similarity">
    <text evidence="1">Belongs to the TIM50 family.</text>
</comment>
<keyword evidence="1" id="KW-0653">Protein transport</keyword>
<dbReference type="InterPro" id="IPR004274">
    <property type="entry name" value="FCP1_dom"/>
</dbReference>
<evidence type="ECO:0000256" key="1">
    <source>
        <dbReference type="RuleBase" id="RU365079"/>
    </source>
</evidence>
<evidence type="ECO:0000313" key="4">
    <source>
        <dbReference type="EMBL" id="CAD8998060.1"/>
    </source>
</evidence>
<feature type="compositionally biased region" description="Basic and acidic residues" evidence="2">
    <location>
        <begin position="1"/>
        <end position="14"/>
    </location>
</feature>
<dbReference type="GO" id="GO:0015031">
    <property type="term" value="P:protein transport"/>
    <property type="evidence" value="ECO:0007669"/>
    <property type="project" value="UniProtKB-KW"/>
</dbReference>
<feature type="compositionally biased region" description="Low complexity" evidence="2">
    <location>
        <begin position="15"/>
        <end position="26"/>
    </location>
</feature>
<accession>A0A7S1N5U3</accession>
<dbReference type="PANTHER" id="PTHR12210">
    <property type="entry name" value="DULLARD PROTEIN PHOSPHATASE"/>
    <property type="match status" value="1"/>
</dbReference>
<comment type="subcellular location">
    <subcellularLocation>
        <location evidence="1">Mitochondrion inner membrane</location>
        <topology evidence="1">Single-pass membrane protein</topology>
    </subcellularLocation>
</comment>
<feature type="region of interest" description="Disordered" evidence="2">
    <location>
        <begin position="1"/>
        <end position="48"/>
    </location>
</feature>
<dbReference type="PROSITE" id="PS50969">
    <property type="entry name" value="FCP1"/>
    <property type="match status" value="1"/>
</dbReference>
<evidence type="ECO:0000256" key="2">
    <source>
        <dbReference type="SAM" id="MobiDB-lite"/>
    </source>
</evidence>
<name>A0A7S1N5U3_9EUGL</name>
<comment type="function">
    <text evidence="1">Essential component of the TIM23 complex, a complex that mediates the translocation of transit peptide-containing proteins across the mitochondrial inner membrane.</text>
</comment>
<dbReference type="InterPro" id="IPR023214">
    <property type="entry name" value="HAD_sf"/>
</dbReference>
<sequence length="354" mass="40685">MVLSFEKYKQHIRSESFSSESDAFSEVPGTTASMNKDPKKPLLPPKSKKYEGKPTVVFDLDETLVYSRDGPLYARPGFQSLLAFTCLFFETVVWTAGTREYADAVVACIDTTGAVQHSIYRHDKWYRDDGPKDLRRLGRNLDDVIMIENNPDSIRGNENNCVLVQDYEGPVEYDMTLYAIKELLKDLADARVPVPDFLCDSKHIKLAPADESDPTWEVYHIDTSTTKQPWEWDILPRLKWSMKVFAVDMWVHPSLQDMRDKVEKKPSHAQRAQEKPDKVDNKPSKFKNRRSRSRSKSRRRRQSQGTQQAVDQFVGHGKDAVGFPLLMPLPLKTMIASTFTWAKWVNKLIAPAYH</sequence>
<keyword evidence="1" id="KW-0496">Mitochondrion</keyword>
<dbReference type="EMBL" id="HBGA01024560">
    <property type="protein sequence ID" value="CAD8998060.1"/>
    <property type="molecule type" value="Transcribed_RNA"/>
</dbReference>
<protein>
    <recommendedName>
        <fullName evidence="1">Mitochondrial import inner membrane translocase subunit TIM50</fullName>
    </recommendedName>
</protein>
<dbReference type="AlphaFoldDB" id="A0A7S1N5U3"/>
<organism evidence="4">
    <name type="scientific">Eutreptiella gymnastica</name>
    <dbReference type="NCBI Taxonomy" id="73025"/>
    <lineage>
        <taxon>Eukaryota</taxon>
        <taxon>Discoba</taxon>
        <taxon>Euglenozoa</taxon>
        <taxon>Euglenida</taxon>
        <taxon>Spirocuta</taxon>
        <taxon>Euglenophyceae</taxon>
        <taxon>Eutreptiales</taxon>
        <taxon>Eutreptiaceae</taxon>
        <taxon>Eutreptiella</taxon>
    </lineage>
</organism>
<gene>
    <name evidence="4" type="ORF">EGYM00392_LOCUS9130</name>
</gene>
<proteinExistence type="inferred from homology"/>
<evidence type="ECO:0000259" key="3">
    <source>
        <dbReference type="PROSITE" id="PS50969"/>
    </source>
</evidence>
<keyword evidence="1" id="KW-0811">Translocation</keyword>
<dbReference type="InterPro" id="IPR050365">
    <property type="entry name" value="TIM50"/>
</dbReference>
<dbReference type="Gene3D" id="3.40.50.1000">
    <property type="entry name" value="HAD superfamily/HAD-like"/>
    <property type="match status" value="1"/>
</dbReference>
<comment type="subunit">
    <text evidence="1">Component of the TIM23 complex.</text>
</comment>
<dbReference type="SUPFAM" id="SSF56784">
    <property type="entry name" value="HAD-like"/>
    <property type="match status" value="1"/>
</dbReference>
<feature type="domain" description="FCP1 homology" evidence="3">
    <location>
        <begin position="49"/>
        <end position="187"/>
    </location>
</feature>
<feature type="compositionally biased region" description="Basic residues" evidence="2">
    <location>
        <begin position="284"/>
        <end position="302"/>
    </location>
</feature>
<feature type="region of interest" description="Disordered" evidence="2">
    <location>
        <begin position="259"/>
        <end position="309"/>
    </location>
</feature>
<keyword evidence="1" id="KW-0809">Transit peptide</keyword>
<reference evidence="4" key="1">
    <citation type="submission" date="2021-01" db="EMBL/GenBank/DDBJ databases">
        <authorList>
            <person name="Corre E."/>
            <person name="Pelletier E."/>
            <person name="Niang G."/>
            <person name="Scheremetjew M."/>
            <person name="Finn R."/>
            <person name="Kale V."/>
            <person name="Holt S."/>
            <person name="Cochrane G."/>
            <person name="Meng A."/>
            <person name="Brown T."/>
            <person name="Cohen L."/>
        </authorList>
    </citation>
    <scope>NUCLEOTIDE SEQUENCE</scope>
    <source>
        <strain evidence="4">NIES-381</strain>
    </source>
</reference>
<feature type="compositionally biased region" description="Basic and acidic residues" evidence="2">
    <location>
        <begin position="259"/>
        <end position="283"/>
    </location>
</feature>